<evidence type="ECO:0000313" key="9">
    <source>
        <dbReference type="EMBL" id="POH62526.1"/>
    </source>
</evidence>
<evidence type="ECO:0000256" key="2">
    <source>
        <dbReference type="ARBA" id="ARBA00022448"/>
    </source>
</evidence>
<comment type="subcellular location">
    <subcellularLocation>
        <location evidence="1">Membrane</location>
        <topology evidence="1">Multi-pass membrane protein</topology>
    </subcellularLocation>
</comment>
<evidence type="ECO:0000259" key="8">
    <source>
        <dbReference type="Pfam" id="PF03600"/>
    </source>
</evidence>
<evidence type="ECO:0000256" key="1">
    <source>
        <dbReference type="ARBA" id="ARBA00004141"/>
    </source>
</evidence>
<dbReference type="GO" id="GO:0006813">
    <property type="term" value="P:potassium ion transport"/>
    <property type="evidence" value="ECO:0007669"/>
    <property type="project" value="InterPro"/>
</dbReference>
<reference evidence="9 10" key="1">
    <citation type="submission" date="2018-01" db="EMBL/GenBank/DDBJ databases">
        <title>Cryobacterium sp. nov., from glaciers in China.</title>
        <authorList>
            <person name="Liu Q."/>
            <person name="Xin Y.-H."/>
        </authorList>
    </citation>
    <scope>NUCLEOTIDE SEQUENCE [LARGE SCALE GENOMIC DNA]</scope>
    <source>
        <strain evidence="9 10">TMN-42</strain>
    </source>
</reference>
<organism evidence="9 10">
    <name type="scientific">Cryobacterium zongtaii</name>
    <dbReference type="NCBI Taxonomy" id="1259217"/>
    <lineage>
        <taxon>Bacteria</taxon>
        <taxon>Bacillati</taxon>
        <taxon>Actinomycetota</taxon>
        <taxon>Actinomycetes</taxon>
        <taxon>Micrococcales</taxon>
        <taxon>Microbacteriaceae</taxon>
        <taxon>Cryobacterium</taxon>
    </lineage>
</organism>
<dbReference type="InterPro" id="IPR036721">
    <property type="entry name" value="RCK_C_sf"/>
</dbReference>
<proteinExistence type="predicted"/>
<keyword evidence="4" id="KW-0677">Repeat</keyword>
<feature type="transmembrane region" description="Helical" evidence="7">
    <location>
        <begin position="424"/>
        <end position="457"/>
    </location>
</feature>
<accession>A0A2S3ZAF4</accession>
<feature type="transmembrane region" description="Helical" evidence="7">
    <location>
        <begin position="93"/>
        <end position="124"/>
    </location>
</feature>
<dbReference type="RefSeq" id="WP_103461665.1">
    <property type="nucleotide sequence ID" value="NZ_PPXD01000026.1"/>
</dbReference>
<evidence type="ECO:0000256" key="5">
    <source>
        <dbReference type="ARBA" id="ARBA00022989"/>
    </source>
</evidence>
<feature type="domain" description="Citrate transporter-like" evidence="8">
    <location>
        <begin position="15"/>
        <end position="446"/>
    </location>
</feature>
<dbReference type="Pfam" id="PF03600">
    <property type="entry name" value="CitMHS"/>
    <property type="match status" value="1"/>
</dbReference>
<keyword evidence="6 7" id="KW-0472">Membrane</keyword>
<dbReference type="GO" id="GO:0005886">
    <property type="term" value="C:plasma membrane"/>
    <property type="evidence" value="ECO:0007669"/>
    <property type="project" value="TreeGrafter"/>
</dbReference>
<dbReference type="Proteomes" id="UP000237340">
    <property type="component" value="Unassembled WGS sequence"/>
</dbReference>
<keyword evidence="3 7" id="KW-0812">Transmembrane</keyword>
<sequence length="529" mass="54374">MDPIAVTLVVLAAAVVLFVWNRLPVEIVAVGVALALFATGVLTFEQTLAGFGDPVIVFIAALFVVSEALDATGVTTWAGQRLVSSAGTSRRRLLVLVMLLVAVVTALISVNGAVAALLPMVVVLAMRIREPPSRMLMPLAFGAHAGSLLALTGTPVNVLVSELAVDSGERAFGFFEFGLVGLPLVTGTILITVLFGGRLLPARTAASAPRDLSSHAQTLADQYRLAADGPPGGLLNREVGLTEVLVPPRSPFVGEHVFTGMVTDSGQLVVVAIQRSGDDLTDTVLAPGDLLLLRGTWDALETTSGDPNVVVVDEPASIRRQAVPMGPRARPALVVLAGMVILLATGLVPPAVAALLAACAMVLLRVLTVPQAHRSMAWTTLILVGGMIPLSTAIQVSGAADLLAAGLVDVVGRIGPAGEPSPVLLLFGIAVVTVILGQLISNMATALIVAPIAIAIAAETGISALPLLMGVAVAAAASFLTPVATPANTMVLGPGAYHFGDYWKLGLPLVALFLAVATLLVPVFWPFHP</sequence>
<dbReference type="Gene3D" id="3.30.70.1450">
    <property type="entry name" value="Regulator of K+ conductance, C-terminal domain"/>
    <property type="match status" value="1"/>
</dbReference>
<feature type="transmembrane region" description="Helical" evidence="7">
    <location>
        <begin position="505"/>
        <end position="527"/>
    </location>
</feature>
<gene>
    <name evidence="9" type="ORF">C3B61_16905</name>
</gene>
<keyword evidence="10" id="KW-1185">Reference proteome</keyword>
<dbReference type="PANTHER" id="PTHR43652:SF2">
    <property type="entry name" value="BASIC AMINO ACID ANTIPORTER YFCC-RELATED"/>
    <property type="match status" value="1"/>
</dbReference>
<dbReference type="PANTHER" id="PTHR43652">
    <property type="entry name" value="BASIC AMINO ACID ANTIPORTER YFCC-RELATED"/>
    <property type="match status" value="1"/>
</dbReference>
<dbReference type="AlphaFoldDB" id="A0A2S3ZAF4"/>
<evidence type="ECO:0000313" key="10">
    <source>
        <dbReference type="Proteomes" id="UP000237340"/>
    </source>
</evidence>
<feature type="transmembrane region" description="Helical" evidence="7">
    <location>
        <begin position="136"/>
        <end position="160"/>
    </location>
</feature>
<keyword evidence="5 7" id="KW-1133">Transmembrane helix</keyword>
<protein>
    <submittedName>
        <fullName evidence="9">Di-/tricarboxylate transporter</fullName>
    </submittedName>
</protein>
<dbReference type="EMBL" id="PPXD01000026">
    <property type="protein sequence ID" value="POH62526.1"/>
    <property type="molecule type" value="Genomic_DNA"/>
</dbReference>
<dbReference type="SUPFAM" id="SSF116726">
    <property type="entry name" value="TrkA C-terminal domain-like"/>
    <property type="match status" value="1"/>
</dbReference>
<feature type="transmembrane region" description="Helical" evidence="7">
    <location>
        <begin position="381"/>
        <end position="404"/>
    </location>
</feature>
<feature type="transmembrane region" description="Helical" evidence="7">
    <location>
        <begin position="56"/>
        <end position="78"/>
    </location>
</feature>
<dbReference type="InterPro" id="IPR004680">
    <property type="entry name" value="Cit_transptr-like_dom"/>
</dbReference>
<dbReference type="InterPro" id="IPR051679">
    <property type="entry name" value="DASS-Related_Transporters"/>
</dbReference>
<feature type="transmembrane region" description="Helical" evidence="7">
    <location>
        <begin position="27"/>
        <end position="44"/>
    </location>
</feature>
<feature type="transmembrane region" description="Helical" evidence="7">
    <location>
        <begin position="464"/>
        <end position="485"/>
    </location>
</feature>
<dbReference type="GO" id="GO:0055085">
    <property type="term" value="P:transmembrane transport"/>
    <property type="evidence" value="ECO:0007669"/>
    <property type="project" value="InterPro"/>
</dbReference>
<keyword evidence="2" id="KW-0813">Transport</keyword>
<comment type="caution">
    <text evidence="9">The sequence shown here is derived from an EMBL/GenBank/DDBJ whole genome shotgun (WGS) entry which is preliminary data.</text>
</comment>
<name>A0A2S3ZAF4_9MICO</name>
<evidence type="ECO:0000256" key="4">
    <source>
        <dbReference type="ARBA" id="ARBA00022737"/>
    </source>
</evidence>
<evidence type="ECO:0000256" key="7">
    <source>
        <dbReference type="SAM" id="Phobius"/>
    </source>
</evidence>
<feature type="transmembrane region" description="Helical" evidence="7">
    <location>
        <begin position="329"/>
        <end position="345"/>
    </location>
</feature>
<evidence type="ECO:0000256" key="6">
    <source>
        <dbReference type="ARBA" id="ARBA00023136"/>
    </source>
</evidence>
<feature type="transmembrane region" description="Helical" evidence="7">
    <location>
        <begin position="172"/>
        <end position="195"/>
    </location>
</feature>
<evidence type="ECO:0000256" key="3">
    <source>
        <dbReference type="ARBA" id="ARBA00022692"/>
    </source>
</evidence>